<dbReference type="Pfam" id="PF12796">
    <property type="entry name" value="Ank_2"/>
    <property type="match status" value="1"/>
</dbReference>
<dbReference type="EMBL" id="JAPDFW010000088">
    <property type="protein sequence ID" value="KAJ5071390.1"/>
    <property type="molecule type" value="Genomic_DNA"/>
</dbReference>
<sequence>MGLILTQKQISMKQPCILLVKNILSSYFWTALHLLCGNSYLSSKKNIAYLVEKGIDIHARTIDKGLDVNEATNQHQTHLYIFALLVSNALLDVVEYLIEKGADINVRAIQNETLLHVACQNNSFEIIKLLVQNGIDINARNTILMKQLCI</sequence>
<dbReference type="SUPFAM" id="SSF48403">
    <property type="entry name" value="Ankyrin repeat"/>
    <property type="match status" value="1"/>
</dbReference>
<dbReference type="PANTHER" id="PTHR24126">
    <property type="entry name" value="ANKYRIN REPEAT, PH AND SEC7 DOMAIN CONTAINING PROTEIN SECG-RELATED"/>
    <property type="match status" value="1"/>
</dbReference>
<dbReference type="PROSITE" id="PS50088">
    <property type="entry name" value="ANK_REPEAT"/>
    <property type="match status" value="1"/>
</dbReference>
<feature type="repeat" description="ANK" evidence="3">
    <location>
        <begin position="110"/>
        <end position="142"/>
    </location>
</feature>
<evidence type="ECO:0000256" key="1">
    <source>
        <dbReference type="ARBA" id="ARBA00022737"/>
    </source>
</evidence>
<comment type="caution">
    <text evidence="4">The sequence shown here is derived from an EMBL/GenBank/DDBJ whole genome shotgun (WGS) entry which is preliminary data.</text>
</comment>
<accession>A0A9Q0LHP1</accession>
<dbReference type="InterPro" id="IPR002110">
    <property type="entry name" value="Ankyrin_rpt"/>
</dbReference>
<dbReference type="Gene3D" id="1.25.40.20">
    <property type="entry name" value="Ankyrin repeat-containing domain"/>
    <property type="match status" value="1"/>
</dbReference>
<protein>
    <submittedName>
        <fullName evidence="4">Ankyrin repeat</fullName>
    </submittedName>
</protein>
<proteinExistence type="predicted"/>
<gene>
    <name evidence="4" type="ORF">M0811_10233</name>
</gene>
<dbReference type="AlphaFoldDB" id="A0A9Q0LHP1"/>
<name>A0A9Q0LHP1_ANAIG</name>
<dbReference type="OrthoDB" id="194358at2759"/>
<evidence type="ECO:0000313" key="5">
    <source>
        <dbReference type="Proteomes" id="UP001149090"/>
    </source>
</evidence>
<dbReference type="Proteomes" id="UP001149090">
    <property type="component" value="Unassembled WGS sequence"/>
</dbReference>
<evidence type="ECO:0000313" key="4">
    <source>
        <dbReference type="EMBL" id="KAJ5071390.1"/>
    </source>
</evidence>
<dbReference type="SMART" id="SM00248">
    <property type="entry name" value="ANK"/>
    <property type="match status" value="3"/>
</dbReference>
<dbReference type="PANTHER" id="PTHR24126:SF14">
    <property type="entry name" value="ANK_REP_REGION DOMAIN-CONTAINING PROTEIN"/>
    <property type="match status" value="1"/>
</dbReference>
<dbReference type="InterPro" id="IPR036770">
    <property type="entry name" value="Ankyrin_rpt-contain_sf"/>
</dbReference>
<keyword evidence="5" id="KW-1185">Reference proteome</keyword>
<evidence type="ECO:0000256" key="3">
    <source>
        <dbReference type="PROSITE-ProRule" id="PRU00023"/>
    </source>
</evidence>
<keyword evidence="1" id="KW-0677">Repeat</keyword>
<evidence type="ECO:0000256" key="2">
    <source>
        <dbReference type="ARBA" id="ARBA00023043"/>
    </source>
</evidence>
<reference evidence="4" key="1">
    <citation type="submission" date="2022-10" db="EMBL/GenBank/DDBJ databases">
        <title>Novel sulphate-reducing endosymbionts in the free-living metamonad Anaeramoeba.</title>
        <authorList>
            <person name="Jerlstrom-Hultqvist J."/>
            <person name="Cepicka I."/>
            <person name="Gallot-Lavallee L."/>
            <person name="Salas-Leiva D."/>
            <person name="Curtis B.A."/>
            <person name="Zahonova K."/>
            <person name="Pipaliya S."/>
            <person name="Dacks J."/>
            <person name="Roger A.J."/>
        </authorList>
    </citation>
    <scope>NUCLEOTIDE SEQUENCE</scope>
    <source>
        <strain evidence="4">BMAN</strain>
    </source>
</reference>
<organism evidence="4 5">
    <name type="scientific">Anaeramoeba ignava</name>
    <name type="common">Anaerobic marine amoeba</name>
    <dbReference type="NCBI Taxonomy" id="1746090"/>
    <lineage>
        <taxon>Eukaryota</taxon>
        <taxon>Metamonada</taxon>
        <taxon>Anaeramoebidae</taxon>
        <taxon>Anaeramoeba</taxon>
    </lineage>
</organism>
<dbReference type="PROSITE" id="PS50297">
    <property type="entry name" value="ANK_REP_REGION"/>
    <property type="match status" value="1"/>
</dbReference>
<keyword evidence="2 3" id="KW-0040">ANK repeat</keyword>